<proteinExistence type="predicted"/>
<dbReference type="Proteomes" id="UP000237647">
    <property type="component" value="Unassembled WGS sequence"/>
</dbReference>
<dbReference type="AlphaFoldDB" id="A0A2T0V4L0"/>
<evidence type="ECO:0000313" key="1">
    <source>
        <dbReference type="EMBL" id="PRY65101.1"/>
    </source>
</evidence>
<name>A0A2T0V4L0_9GAMM</name>
<gene>
    <name evidence="1" type="ORF">B0H98_10341</name>
</gene>
<accession>A0A2T0V4L0</accession>
<reference evidence="1 2" key="1">
    <citation type="submission" date="2018-03" db="EMBL/GenBank/DDBJ databases">
        <title>Genomic Encyclopedia of Type Strains, Phase III (KMG-III): the genomes of soil and plant-associated and newly described type strains.</title>
        <authorList>
            <person name="Whitman W."/>
        </authorList>
    </citation>
    <scope>NUCLEOTIDE SEQUENCE [LARGE SCALE GENOMIC DNA]</scope>
    <source>
        <strain evidence="1 2">CGMCC 1.12152</strain>
    </source>
</reference>
<dbReference type="EMBL" id="PVTK01000003">
    <property type="protein sequence ID" value="PRY65101.1"/>
    <property type="molecule type" value="Genomic_DNA"/>
</dbReference>
<organism evidence="1 2">
    <name type="scientific">Vreelandella songnenensis</name>
    <dbReference type="NCBI Taxonomy" id="1176243"/>
    <lineage>
        <taxon>Bacteria</taxon>
        <taxon>Pseudomonadati</taxon>
        <taxon>Pseudomonadota</taxon>
        <taxon>Gammaproteobacteria</taxon>
        <taxon>Oceanospirillales</taxon>
        <taxon>Halomonadaceae</taxon>
        <taxon>Vreelandella</taxon>
    </lineage>
</organism>
<protein>
    <submittedName>
        <fullName evidence="1">Uncharacterized protein</fullName>
    </submittedName>
</protein>
<evidence type="ECO:0000313" key="2">
    <source>
        <dbReference type="Proteomes" id="UP000237647"/>
    </source>
</evidence>
<sequence>MPGEAKTENSQMDVTISLWQAGVISKSDV</sequence>
<keyword evidence="2" id="KW-1185">Reference proteome</keyword>
<comment type="caution">
    <text evidence="1">The sequence shown here is derived from an EMBL/GenBank/DDBJ whole genome shotgun (WGS) entry which is preliminary data.</text>
</comment>